<dbReference type="FunFam" id="1.25.40.20:FF:000006">
    <property type="entry name" value="Arf-GAP with SH3 domain, ANK repeat and PH domain-containing protein 2"/>
    <property type="match status" value="1"/>
</dbReference>
<protein>
    <submittedName>
        <fullName evidence="12">Uncharacterized protein</fullName>
    </submittedName>
</protein>
<dbReference type="FunFam" id="2.30.30.40:FF:000012">
    <property type="entry name" value="Arf-GAP with SH3 domain, ANK repeat and PH domain-containing protein 2"/>
    <property type="match status" value="1"/>
</dbReference>
<keyword evidence="13" id="KW-1185">Reference proteome</keyword>
<dbReference type="PANTHER" id="PTHR45854:SF2">
    <property type="entry name" value="ARF-GAP WITH SH3 DOMAIN, ANK REPEAT AND PH DOMAIN-CONTAINING PROTEIN 1"/>
    <property type="match status" value="1"/>
</dbReference>
<dbReference type="Pfam" id="PF12796">
    <property type="entry name" value="Ank_2"/>
    <property type="match status" value="1"/>
</dbReference>
<evidence type="ECO:0000256" key="11">
    <source>
        <dbReference type="SAM" id="MobiDB-lite"/>
    </source>
</evidence>
<dbReference type="InterPro" id="IPR036770">
    <property type="entry name" value="Ankyrin_rpt-contain_sf"/>
</dbReference>
<dbReference type="Gene3D" id="1.10.220.150">
    <property type="entry name" value="Arf GTPase activating protein"/>
    <property type="match status" value="1"/>
</dbReference>
<sequence length="670" mass="75207">MPDQITVSEFIAETTEDYNSPTTSSFTTRLQNCRNTVTLLEEALDQDRTALQKVKKSVKAIYNSGQDHVQNEENYAQVLDKFGSNFLSRDNPDLGTAFVKFSTLTKELSTLLKNLLQGLSHNVIFTLDSLLKGDLKGVKGVSIKQTQDEEKKQLTALRDLIKSSLQLDQKEDSQSRQGGYSMHQLQGNKEYGSEKKGYLLKKSDGLRKVWQRRKCTVKNGILTISHATSNRQPAKLNLLTCQVKPNAEDKKSFDLISHNRTYHFQAEDEQEYVAWISVLTNSKEEALNMAFRGEQSTGENSLEDLTKAIIDDIQRLPGNEVCCDCGSPDPTWLSTNLGILTCIECSGIHREMGVHISRIQSLELDKLGTSELLLAKNVGNTSFNDIMEGNLPSPSPKPTPSSDMTARKEFITAKYVDHKFSRKTCASAAAKLSELLEAVKSRDLLALIQVYAEGVELMEPLLEPGQEPGETALHLAVRTADQTSLHLVDFLVQNCGNLDKQTALGNTVLHYCSMYNKPECLKLLLRGKPTIDVGKNSKYFNKNCSFFQLSQAKAGKLNPHVHVEYEWNLRQEEIDESDDDLDDKVSGEFAQNLTISAQLLPYIHRHCSSFRRVKTIYDCQADNDDELTFVEGEVIIVTGEEDQEWWIGHIEGQPERKGVFPVSFVHILSD</sequence>
<feature type="region of interest" description="Disordered" evidence="11">
    <location>
        <begin position="167"/>
        <end position="187"/>
    </location>
</feature>
<keyword evidence="10" id="KW-0472">Membrane</keyword>
<evidence type="ECO:0000313" key="12">
    <source>
        <dbReference type="Ensembl" id="ENSMUNP00000022651.1"/>
    </source>
</evidence>
<dbReference type="GO" id="GO:0060271">
    <property type="term" value="P:cilium assembly"/>
    <property type="evidence" value="ECO:0007669"/>
    <property type="project" value="TreeGrafter"/>
</dbReference>
<gene>
    <name evidence="12" type="primary">LOC101869367</name>
</gene>
<dbReference type="SMART" id="SM00105">
    <property type="entry name" value="ArfGap"/>
    <property type="match status" value="1"/>
</dbReference>
<feature type="compositionally biased region" description="Polar residues" evidence="11">
    <location>
        <begin position="175"/>
        <end position="187"/>
    </location>
</feature>
<dbReference type="GO" id="GO:0016020">
    <property type="term" value="C:membrane"/>
    <property type="evidence" value="ECO:0007669"/>
    <property type="project" value="UniProtKB-SubCell"/>
</dbReference>
<dbReference type="InterPro" id="IPR011993">
    <property type="entry name" value="PH-like_dom_sf"/>
</dbReference>
<dbReference type="Gene3D" id="2.30.30.40">
    <property type="entry name" value="SH3 Domains"/>
    <property type="match status" value="1"/>
</dbReference>
<evidence type="ECO:0000256" key="4">
    <source>
        <dbReference type="ARBA" id="ARBA00022468"/>
    </source>
</evidence>
<dbReference type="Pfam" id="PF14604">
    <property type="entry name" value="SH3_9"/>
    <property type="match status" value="1"/>
</dbReference>
<dbReference type="InterPro" id="IPR038508">
    <property type="entry name" value="ArfGAP_dom_sf"/>
</dbReference>
<evidence type="ECO:0000256" key="10">
    <source>
        <dbReference type="ARBA" id="ARBA00023136"/>
    </source>
</evidence>
<dbReference type="Ensembl" id="ENSMUNT00000032176.1">
    <property type="protein sequence ID" value="ENSMUNP00000022651.1"/>
    <property type="gene ID" value="ENSMUNG00000016697.2"/>
</dbReference>
<dbReference type="SUPFAM" id="SSF50044">
    <property type="entry name" value="SH3-domain"/>
    <property type="match status" value="1"/>
</dbReference>
<dbReference type="InterPro" id="IPR027267">
    <property type="entry name" value="AH/BAR_dom_sf"/>
</dbReference>
<dbReference type="PROSITE" id="PS50088">
    <property type="entry name" value="ANK_REPEAT"/>
    <property type="match status" value="1"/>
</dbReference>
<dbReference type="InterPro" id="IPR001452">
    <property type="entry name" value="SH3_domain"/>
</dbReference>
<dbReference type="GO" id="GO:0046872">
    <property type="term" value="F:metal ion binding"/>
    <property type="evidence" value="ECO:0007669"/>
    <property type="project" value="UniProtKB-KW"/>
</dbReference>
<dbReference type="PANTHER" id="PTHR45854">
    <property type="entry name" value="ASAP FAMILY MEMBER"/>
    <property type="match status" value="1"/>
</dbReference>
<dbReference type="PROSITE" id="PS50003">
    <property type="entry name" value="PH_DOMAIN"/>
    <property type="match status" value="1"/>
</dbReference>
<dbReference type="GO" id="GO:0002102">
    <property type="term" value="C:podosome"/>
    <property type="evidence" value="ECO:0007669"/>
    <property type="project" value="TreeGrafter"/>
</dbReference>
<evidence type="ECO:0000256" key="1">
    <source>
        <dbReference type="ARBA" id="ARBA00004370"/>
    </source>
</evidence>
<dbReference type="CDD" id="cd11965">
    <property type="entry name" value="SH3_ASAP1"/>
    <property type="match status" value="1"/>
</dbReference>
<keyword evidence="3" id="KW-0728">SH3 domain</keyword>
<reference evidence="12" key="3">
    <citation type="submission" date="2025-09" db="UniProtKB">
        <authorList>
            <consortium name="Ensembl"/>
        </authorList>
    </citation>
    <scope>IDENTIFICATION</scope>
</reference>
<reference evidence="12" key="1">
    <citation type="submission" date="2020-03" db="EMBL/GenBank/DDBJ databases">
        <title>Melopsittacus undulatus (budgerigar) genome, bMelUnd1, maternal haplotype with Z.</title>
        <authorList>
            <person name="Gedman G."/>
            <person name="Mountcastle J."/>
            <person name="Haase B."/>
            <person name="Formenti G."/>
            <person name="Wright T."/>
            <person name="Apodaca J."/>
            <person name="Pelan S."/>
            <person name="Chow W."/>
            <person name="Rhie A."/>
            <person name="Howe K."/>
            <person name="Fedrigo O."/>
            <person name="Jarvis E.D."/>
        </authorList>
    </citation>
    <scope>NUCLEOTIDE SEQUENCE [LARGE SCALE GENOMIC DNA]</scope>
</reference>
<dbReference type="AlphaFoldDB" id="A0A8V5GCZ6"/>
<name>A0A8V5GCZ6_MELUD</name>
<keyword evidence="6" id="KW-0479">Metal-binding</keyword>
<evidence type="ECO:0000256" key="6">
    <source>
        <dbReference type="ARBA" id="ARBA00022723"/>
    </source>
</evidence>
<dbReference type="Proteomes" id="UP000694405">
    <property type="component" value="Chromosome 1"/>
</dbReference>
<keyword evidence="9" id="KW-0040">ANK repeat</keyword>
<dbReference type="InterPro" id="IPR036028">
    <property type="entry name" value="SH3-like_dom_sf"/>
</dbReference>
<evidence type="ECO:0000313" key="13">
    <source>
        <dbReference type="Proteomes" id="UP000694405"/>
    </source>
</evidence>
<dbReference type="InterPro" id="IPR043593">
    <property type="entry name" value="ASAP"/>
</dbReference>
<dbReference type="SUPFAM" id="SSF57863">
    <property type="entry name" value="ArfGap/RecO-like zinc finger"/>
    <property type="match status" value="1"/>
</dbReference>
<organism evidence="12 13">
    <name type="scientific">Melopsittacus undulatus</name>
    <name type="common">Budgerigar</name>
    <name type="synonym">Psittacus undulatus</name>
    <dbReference type="NCBI Taxonomy" id="13146"/>
    <lineage>
        <taxon>Eukaryota</taxon>
        <taxon>Metazoa</taxon>
        <taxon>Chordata</taxon>
        <taxon>Craniata</taxon>
        <taxon>Vertebrata</taxon>
        <taxon>Euteleostomi</taxon>
        <taxon>Archelosauria</taxon>
        <taxon>Archosauria</taxon>
        <taxon>Dinosauria</taxon>
        <taxon>Saurischia</taxon>
        <taxon>Theropoda</taxon>
        <taxon>Coelurosauria</taxon>
        <taxon>Aves</taxon>
        <taxon>Neognathae</taxon>
        <taxon>Neoaves</taxon>
        <taxon>Telluraves</taxon>
        <taxon>Australaves</taxon>
        <taxon>Psittaciformes</taxon>
        <taxon>Psittaculidae</taxon>
        <taxon>Melopsittacus</taxon>
    </lineage>
</organism>
<dbReference type="SMART" id="SM00326">
    <property type="entry name" value="SH3"/>
    <property type="match status" value="1"/>
</dbReference>
<evidence type="ECO:0000256" key="7">
    <source>
        <dbReference type="ARBA" id="ARBA00022737"/>
    </source>
</evidence>
<dbReference type="CDD" id="cd13251">
    <property type="entry name" value="PH_ASAP"/>
    <property type="match status" value="1"/>
</dbReference>
<dbReference type="GO" id="GO:0005096">
    <property type="term" value="F:GTPase activator activity"/>
    <property type="evidence" value="ECO:0007669"/>
    <property type="project" value="UniProtKB-KW"/>
</dbReference>
<dbReference type="Pfam" id="PF01412">
    <property type="entry name" value="ArfGap"/>
    <property type="match status" value="1"/>
</dbReference>
<dbReference type="FunFam" id="1.25.40.950:FF:000001">
    <property type="entry name" value="Arf-GAP with SH3 domain, ANK repeat and PH domain-containing protein 1"/>
    <property type="match status" value="1"/>
</dbReference>
<comment type="subcellular location">
    <subcellularLocation>
        <location evidence="2">Cytoplasm</location>
    </subcellularLocation>
    <subcellularLocation>
        <location evidence="1">Membrane</location>
    </subcellularLocation>
</comment>
<dbReference type="SMART" id="SM00233">
    <property type="entry name" value="PH"/>
    <property type="match status" value="1"/>
</dbReference>
<reference evidence="12" key="2">
    <citation type="submission" date="2025-08" db="UniProtKB">
        <authorList>
            <consortium name="Ensembl"/>
        </authorList>
    </citation>
    <scope>IDENTIFICATION</scope>
</reference>
<accession>A0A8V5GCZ6</accession>
<dbReference type="InterPro" id="IPR001164">
    <property type="entry name" value="ArfGAP_dom"/>
</dbReference>
<dbReference type="FunFam" id="2.30.29.30:FF:000012">
    <property type="entry name" value="Arf-GAP with SH3 domain, ANK repeat and PH domain-containing protein 2"/>
    <property type="match status" value="1"/>
</dbReference>
<dbReference type="SMART" id="SM00248">
    <property type="entry name" value="ANK"/>
    <property type="match status" value="2"/>
</dbReference>
<dbReference type="InterPro" id="IPR037844">
    <property type="entry name" value="PH_ASAP"/>
</dbReference>
<keyword evidence="5" id="KW-0963">Cytoplasm</keyword>
<dbReference type="PROSITE" id="PS50115">
    <property type="entry name" value="ARFGAP"/>
    <property type="match status" value="1"/>
</dbReference>
<dbReference type="Gene3D" id="1.25.40.950">
    <property type="match status" value="1"/>
</dbReference>
<dbReference type="GO" id="GO:1903527">
    <property type="term" value="P:positive regulation of membrane tubulation"/>
    <property type="evidence" value="ECO:0007669"/>
    <property type="project" value="TreeGrafter"/>
</dbReference>
<evidence type="ECO:0000256" key="3">
    <source>
        <dbReference type="ARBA" id="ARBA00022443"/>
    </source>
</evidence>
<dbReference type="Pfam" id="PF00169">
    <property type="entry name" value="PH"/>
    <property type="match status" value="1"/>
</dbReference>
<keyword evidence="8" id="KW-0862">Zinc</keyword>
<dbReference type="SUPFAM" id="SSF103657">
    <property type="entry name" value="BAR/IMD domain-like"/>
    <property type="match status" value="1"/>
</dbReference>
<evidence type="ECO:0000256" key="5">
    <source>
        <dbReference type="ARBA" id="ARBA00022490"/>
    </source>
</evidence>
<dbReference type="InterPro" id="IPR038016">
    <property type="entry name" value="ASAP1_SH3"/>
</dbReference>
<dbReference type="Gene3D" id="2.30.29.30">
    <property type="entry name" value="Pleckstrin-homology domain (PH domain)/Phosphotyrosine-binding domain (PTB)"/>
    <property type="match status" value="1"/>
</dbReference>
<evidence type="ECO:0000256" key="9">
    <source>
        <dbReference type="ARBA" id="ARBA00023043"/>
    </source>
</evidence>
<dbReference type="FunFam" id="1.10.220.150:FF:000002">
    <property type="entry name" value="arf-GAP with SH3 domain, ANK repeat and PH domain-containing protein 1"/>
    <property type="match status" value="1"/>
</dbReference>
<dbReference type="InterPro" id="IPR037278">
    <property type="entry name" value="ARFGAP/RecO"/>
</dbReference>
<dbReference type="InterPro" id="IPR001849">
    <property type="entry name" value="PH_domain"/>
</dbReference>
<dbReference type="CDD" id="cd08848">
    <property type="entry name" value="ArfGap_ASAP1"/>
    <property type="match status" value="1"/>
</dbReference>
<dbReference type="PROSITE" id="PS50002">
    <property type="entry name" value="SH3"/>
    <property type="match status" value="1"/>
</dbReference>
<dbReference type="PRINTS" id="PR00405">
    <property type="entry name" value="REVINTRACTNG"/>
</dbReference>
<dbReference type="SUPFAM" id="SSF48403">
    <property type="entry name" value="Ankyrin repeat"/>
    <property type="match status" value="1"/>
</dbReference>
<feature type="region of interest" description="Disordered" evidence="11">
    <location>
        <begin position="385"/>
        <end position="404"/>
    </location>
</feature>
<dbReference type="SUPFAM" id="SSF50729">
    <property type="entry name" value="PH domain-like"/>
    <property type="match status" value="1"/>
</dbReference>
<dbReference type="GO" id="GO:0005737">
    <property type="term" value="C:cytoplasm"/>
    <property type="evidence" value="ECO:0007669"/>
    <property type="project" value="UniProtKB-SubCell"/>
</dbReference>
<proteinExistence type="predicted"/>
<dbReference type="InterPro" id="IPR002110">
    <property type="entry name" value="Ankyrin_rpt"/>
</dbReference>
<evidence type="ECO:0000256" key="2">
    <source>
        <dbReference type="ARBA" id="ARBA00004496"/>
    </source>
</evidence>
<keyword evidence="7" id="KW-0677">Repeat</keyword>
<evidence type="ECO:0000256" key="8">
    <source>
        <dbReference type="ARBA" id="ARBA00022833"/>
    </source>
</evidence>
<keyword evidence="4" id="KW-0343">GTPase activation</keyword>